<proteinExistence type="predicted"/>
<name>A0A4C1TJD4_EUMVA</name>
<evidence type="ECO:0000313" key="2">
    <source>
        <dbReference type="EMBL" id="GBP14235.1"/>
    </source>
</evidence>
<feature type="compositionally biased region" description="Low complexity" evidence="1">
    <location>
        <begin position="75"/>
        <end position="84"/>
    </location>
</feature>
<protein>
    <submittedName>
        <fullName evidence="2">Uncharacterized protein</fullName>
    </submittedName>
</protein>
<feature type="compositionally biased region" description="Low complexity" evidence="1">
    <location>
        <begin position="43"/>
        <end position="55"/>
    </location>
</feature>
<dbReference type="Proteomes" id="UP000299102">
    <property type="component" value="Unassembled WGS sequence"/>
</dbReference>
<dbReference type="AlphaFoldDB" id="A0A4C1TJD4"/>
<keyword evidence="3" id="KW-1185">Reference proteome</keyword>
<accession>A0A4C1TJD4</accession>
<evidence type="ECO:0000313" key="3">
    <source>
        <dbReference type="Proteomes" id="UP000299102"/>
    </source>
</evidence>
<feature type="region of interest" description="Disordered" evidence="1">
    <location>
        <begin position="30"/>
        <end position="84"/>
    </location>
</feature>
<sequence>MQYLLLLIIEPIRLRLLRVARVETARHVERGERGGRGRRAVGAHHAAALAAARAAPPSPVSQPQVAGARPPPLGPRSSSPLRPARTRSTYCYVPTFSMTKLHRSVCDSLQTRFPRRCLTVHRGPTLFPVECQSTRLRVRFLSLIANVEETVFDYISLRRPSAQPDRGAAASWRGASVRLGHITYGMCVLSSQLPWRSTLASPLRLSARSSVTTLLTVSTSLLGLRI</sequence>
<organism evidence="2 3">
    <name type="scientific">Eumeta variegata</name>
    <name type="common">Bagworm moth</name>
    <name type="synonym">Eumeta japonica</name>
    <dbReference type="NCBI Taxonomy" id="151549"/>
    <lineage>
        <taxon>Eukaryota</taxon>
        <taxon>Metazoa</taxon>
        <taxon>Ecdysozoa</taxon>
        <taxon>Arthropoda</taxon>
        <taxon>Hexapoda</taxon>
        <taxon>Insecta</taxon>
        <taxon>Pterygota</taxon>
        <taxon>Neoptera</taxon>
        <taxon>Endopterygota</taxon>
        <taxon>Lepidoptera</taxon>
        <taxon>Glossata</taxon>
        <taxon>Ditrysia</taxon>
        <taxon>Tineoidea</taxon>
        <taxon>Psychidae</taxon>
        <taxon>Oiketicinae</taxon>
        <taxon>Eumeta</taxon>
    </lineage>
</organism>
<gene>
    <name evidence="2" type="ORF">EVAR_7659_1</name>
</gene>
<evidence type="ECO:0000256" key="1">
    <source>
        <dbReference type="SAM" id="MobiDB-lite"/>
    </source>
</evidence>
<dbReference type="EMBL" id="BGZK01000062">
    <property type="protein sequence ID" value="GBP14235.1"/>
    <property type="molecule type" value="Genomic_DNA"/>
</dbReference>
<comment type="caution">
    <text evidence="2">The sequence shown here is derived from an EMBL/GenBank/DDBJ whole genome shotgun (WGS) entry which is preliminary data.</text>
</comment>
<reference evidence="2 3" key="1">
    <citation type="journal article" date="2019" name="Commun. Biol.">
        <title>The bagworm genome reveals a unique fibroin gene that provides high tensile strength.</title>
        <authorList>
            <person name="Kono N."/>
            <person name="Nakamura H."/>
            <person name="Ohtoshi R."/>
            <person name="Tomita M."/>
            <person name="Numata K."/>
            <person name="Arakawa K."/>
        </authorList>
    </citation>
    <scope>NUCLEOTIDE SEQUENCE [LARGE SCALE GENOMIC DNA]</scope>
</reference>